<evidence type="ECO:0000313" key="4">
    <source>
        <dbReference type="Proteomes" id="UP001595712"/>
    </source>
</evidence>
<keyword evidence="2" id="KW-0732">Signal</keyword>
<comment type="caution">
    <text evidence="3">The sequence shown here is derived from an EMBL/GenBank/DDBJ whole genome shotgun (WGS) entry which is preliminary data.</text>
</comment>
<feature type="region of interest" description="Disordered" evidence="1">
    <location>
        <begin position="29"/>
        <end position="73"/>
    </location>
</feature>
<evidence type="ECO:0000256" key="2">
    <source>
        <dbReference type="SAM" id="SignalP"/>
    </source>
</evidence>
<dbReference type="RefSeq" id="WP_387971524.1">
    <property type="nucleotide sequence ID" value="NZ_JBHRWO010000005.1"/>
</dbReference>
<sequence>MKPVRLFKRLGAAMAAGLIAVGIAAGAATASPANSSEITANPGNSSEITANPGNSSEITAAQFTIQGNSSEIT</sequence>
<gene>
    <name evidence="3" type="ORF">ACFO8M_05270</name>
</gene>
<feature type="signal peptide" evidence="2">
    <location>
        <begin position="1"/>
        <end position="30"/>
    </location>
</feature>
<organism evidence="3 4">
    <name type="scientific">Glycomyces rhizosphaerae</name>
    <dbReference type="NCBI Taxonomy" id="2054422"/>
    <lineage>
        <taxon>Bacteria</taxon>
        <taxon>Bacillati</taxon>
        <taxon>Actinomycetota</taxon>
        <taxon>Actinomycetes</taxon>
        <taxon>Glycomycetales</taxon>
        <taxon>Glycomycetaceae</taxon>
        <taxon>Glycomyces</taxon>
    </lineage>
</organism>
<reference evidence="4" key="1">
    <citation type="journal article" date="2019" name="Int. J. Syst. Evol. Microbiol.">
        <title>The Global Catalogue of Microorganisms (GCM) 10K type strain sequencing project: providing services to taxonomists for standard genome sequencing and annotation.</title>
        <authorList>
            <consortium name="The Broad Institute Genomics Platform"/>
            <consortium name="The Broad Institute Genome Sequencing Center for Infectious Disease"/>
            <person name="Wu L."/>
            <person name="Ma J."/>
        </authorList>
    </citation>
    <scope>NUCLEOTIDE SEQUENCE [LARGE SCALE GENOMIC DNA]</scope>
    <source>
        <strain evidence="4">CGMCC 4.7396</strain>
    </source>
</reference>
<evidence type="ECO:0000313" key="3">
    <source>
        <dbReference type="EMBL" id="MFC3491893.1"/>
    </source>
</evidence>
<name>A0ABV7PWM4_9ACTN</name>
<feature type="chain" id="PRO_5046398445" evidence="2">
    <location>
        <begin position="31"/>
        <end position="73"/>
    </location>
</feature>
<keyword evidence="4" id="KW-1185">Reference proteome</keyword>
<accession>A0ABV7PWM4</accession>
<dbReference type="Proteomes" id="UP001595712">
    <property type="component" value="Unassembled WGS sequence"/>
</dbReference>
<feature type="compositionally biased region" description="Polar residues" evidence="1">
    <location>
        <begin position="34"/>
        <end position="73"/>
    </location>
</feature>
<dbReference type="EMBL" id="JBHRWO010000005">
    <property type="protein sequence ID" value="MFC3491893.1"/>
    <property type="molecule type" value="Genomic_DNA"/>
</dbReference>
<protein>
    <submittedName>
        <fullName evidence="3">Uncharacterized protein</fullName>
    </submittedName>
</protein>
<proteinExistence type="predicted"/>
<evidence type="ECO:0000256" key="1">
    <source>
        <dbReference type="SAM" id="MobiDB-lite"/>
    </source>
</evidence>